<feature type="transmembrane region" description="Helical" evidence="1">
    <location>
        <begin position="65"/>
        <end position="83"/>
    </location>
</feature>
<keyword evidence="3" id="KW-1185">Reference proteome</keyword>
<keyword evidence="1" id="KW-1133">Transmembrane helix</keyword>
<protein>
    <submittedName>
        <fullName evidence="2">Uncharacterized protein</fullName>
    </submittedName>
</protein>
<gene>
    <name evidence="2" type="primary">Vigan.02G020600</name>
    <name evidence="2" type="ORF">VIGAN_02020600</name>
</gene>
<keyword evidence="1" id="KW-0812">Transmembrane</keyword>
<dbReference type="EMBL" id="AP015035">
    <property type="protein sequence ID" value="BAT77618.1"/>
    <property type="molecule type" value="Genomic_DNA"/>
</dbReference>
<evidence type="ECO:0000313" key="3">
    <source>
        <dbReference type="Proteomes" id="UP000291084"/>
    </source>
</evidence>
<reference evidence="2 3" key="1">
    <citation type="journal article" date="2015" name="Sci. Rep.">
        <title>The power of single molecule real-time sequencing technology in the de novo assembly of a eukaryotic genome.</title>
        <authorList>
            <person name="Sakai H."/>
            <person name="Naito K."/>
            <person name="Ogiso-Tanaka E."/>
            <person name="Takahashi Y."/>
            <person name="Iseki K."/>
            <person name="Muto C."/>
            <person name="Satou K."/>
            <person name="Teruya K."/>
            <person name="Shiroma A."/>
            <person name="Shimoji M."/>
            <person name="Hirano T."/>
            <person name="Itoh T."/>
            <person name="Kaga A."/>
            <person name="Tomooka N."/>
        </authorList>
    </citation>
    <scope>NUCLEOTIDE SEQUENCE [LARGE SCALE GENOMIC DNA]</scope>
    <source>
        <strain evidence="3">cv. Shumari</strain>
    </source>
</reference>
<evidence type="ECO:0000313" key="2">
    <source>
        <dbReference type="EMBL" id="BAT77618.1"/>
    </source>
</evidence>
<proteinExistence type="predicted"/>
<feature type="transmembrane region" description="Helical" evidence="1">
    <location>
        <begin position="21"/>
        <end position="37"/>
    </location>
</feature>
<accession>A0A0S3RAJ5</accession>
<name>A0A0S3RAJ5_PHAAN</name>
<keyword evidence="1" id="KW-0472">Membrane</keyword>
<evidence type="ECO:0000256" key="1">
    <source>
        <dbReference type="SAM" id="Phobius"/>
    </source>
</evidence>
<dbReference type="AlphaFoldDB" id="A0A0S3RAJ5"/>
<dbReference type="Proteomes" id="UP000291084">
    <property type="component" value="Chromosome 2"/>
</dbReference>
<organism evidence="2 3">
    <name type="scientific">Vigna angularis var. angularis</name>
    <dbReference type="NCBI Taxonomy" id="157739"/>
    <lineage>
        <taxon>Eukaryota</taxon>
        <taxon>Viridiplantae</taxon>
        <taxon>Streptophyta</taxon>
        <taxon>Embryophyta</taxon>
        <taxon>Tracheophyta</taxon>
        <taxon>Spermatophyta</taxon>
        <taxon>Magnoliopsida</taxon>
        <taxon>eudicotyledons</taxon>
        <taxon>Gunneridae</taxon>
        <taxon>Pentapetalae</taxon>
        <taxon>rosids</taxon>
        <taxon>fabids</taxon>
        <taxon>Fabales</taxon>
        <taxon>Fabaceae</taxon>
        <taxon>Papilionoideae</taxon>
        <taxon>50 kb inversion clade</taxon>
        <taxon>NPAAA clade</taxon>
        <taxon>indigoferoid/millettioid clade</taxon>
        <taxon>Phaseoleae</taxon>
        <taxon>Vigna</taxon>
    </lineage>
</organism>
<sequence>MVKNVGNSGDARLMFDELRRLCSLWVCTSYFVLFLRLPKHPPCRVVFCVSFCHSEMTYCTAPNSAYLWVGLCPELLCPLAILAEQRRIRTHRF</sequence>